<dbReference type="InterPro" id="IPR002058">
    <property type="entry name" value="PAP_assoc"/>
</dbReference>
<dbReference type="Pfam" id="PF03828">
    <property type="entry name" value="PAP_assoc"/>
    <property type="match status" value="1"/>
</dbReference>
<evidence type="ECO:0000256" key="6">
    <source>
        <dbReference type="ARBA" id="ARBA00022723"/>
    </source>
</evidence>
<name>A0A9D4P157_DERFA</name>
<dbReference type="PANTHER" id="PTHR12271:SF40">
    <property type="entry name" value="POLY(A) RNA POLYMERASE GLD2"/>
    <property type="match status" value="1"/>
</dbReference>
<evidence type="ECO:0000259" key="10">
    <source>
        <dbReference type="Pfam" id="PF22600"/>
    </source>
</evidence>
<evidence type="ECO:0000256" key="2">
    <source>
        <dbReference type="ARBA" id="ARBA00001946"/>
    </source>
</evidence>
<keyword evidence="7" id="KW-0460">Magnesium</keyword>
<organism evidence="11">
    <name type="scientific">Dermatophagoides farinae</name>
    <name type="common">American house dust mite</name>
    <dbReference type="NCBI Taxonomy" id="6954"/>
    <lineage>
        <taxon>Eukaryota</taxon>
        <taxon>Metazoa</taxon>
        <taxon>Ecdysozoa</taxon>
        <taxon>Arthropoda</taxon>
        <taxon>Chelicerata</taxon>
        <taxon>Arachnida</taxon>
        <taxon>Acari</taxon>
        <taxon>Acariformes</taxon>
        <taxon>Sarcoptiformes</taxon>
        <taxon>Astigmata</taxon>
        <taxon>Psoroptidia</taxon>
        <taxon>Analgoidea</taxon>
        <taxon>Pyroglyphidae</taxon>
        <taxon>Dermatophagoidinae</taxon>
        <taxon>Dermatophagoides</taxon>
    </lineage>
</organism>
<comment type="cofactor">
    <cofactor evidence="2">
        <name>Mg(2+)</name>
        <dbReference type="ChEBI" id="CHEBI:18420"/>
    </cofactor>
</comment>
<dbReference type="Pfam" id="PF22600">
    <property type="entry name" value="MTPAP-like_central"/>
    <property type="match status" value="1"/>
</dbReference>
<dbReference type="EMBL" id="SDOV01000004">
    <property type="protein sequence ID" value="KAH7642043.1"/>
    <property type="molecule type" value="Genomic_DNA"/>
</dbReference>
<comment type="caution">
    <text evidence="11">The sequence shown here is derived from an EMBL/GenBank/DDBJ whole genome shotgun (WGS) entry which is preliminary data.</text>
</comment>
<protein>
    <submittedName>
        <fullName evidence="11">Speckle targeted pip5k1a-regulated polypolymerase-like</fullName>
    </submittedName>
</protein>
<dbReference type="PANTHER" id="PTHR12271">
    <property type="entry name" value="POLY A POLYMERASE CID PAP -RELATED"/>
    <property type="match status" value="1"/>
</dbReference>
<evidence type="ECO:0000256" key="4">
    <source>
        <dbReference type="ARBA" id="ARBA00022490"/>
    </source>
</evidence>
<sequence>MVEPLKIPDFIIEHPNLSEEDRQSLKVEEFEKLIAAVKLKCRQKISSIDIKKFLAKKLLLPEPMIKQRCHMVQQLENALCSQGFSCKLQIFGSIGCGLAFKDKSDIDIFVRVPDIRFDRQPLKYRAENFENIRNKFRSMRSIFRTHEDTLFPYNVFIETLLQRKMRVPLLRLTIFSDIWECNQYLELIRLSIKCDLNVNCALGLANTRLIRFLCQLDARFMSIVLLVRLWLRNIVRERILLSSYAATLLVLFYFQQKSILPAIDYLIKLSRSPYPLYTNTCRTDFCTNIDIVTQHFPHDICDENVAQLFIGFFKFYSQFDFNSNFICTHTAKIVPKNYPSDVVEVYDPFDMTHNVTGRVNIEGMVREFIDGYESYKN</sequence>
<dbReference type="SUPFAM" id="SSF81301">
    <property type="entry name" value="Nucleotidyltransferase"/>
    <property type="match status" value="1"/>
</dbReference>
<keyword evidence="6" id="KW-0479">Metal-binding</keyword>
<keyword evidence="4" id="KW-0963">Cytoplasm</keyword>
<reference evidence="11" key="2">
    <citation type="journal article" date="2021" name="World Allergy Organ. J.">
        <title>Chromosome-level assembly of Dermatophagoides farinae genome and transcriptome reveals two novel allergens Der f 37 and Der f 39.</title>
        <authorList>
            <person name="Chen J."/>
            <person name="Cai Z."/>
            <person name="Fan D."/>
            <person name="Hu J."/>
            <person name="Hou Y."/>
            <person name="He Y."/>
            <person name="Zhang Z."/>
            <person name="Zhao Z."/>
            <person name="Gao P."/>
            <person name="Hu W."/>
            <person name="Sun J."/>
            <person name="Li J."/>
            <person name="Ji K."/>
        </authorList>
    </citation>
    <scope>NUCLEOTIDE SEQUENCE</scope>
    <source>
        <strain evidence="11">JKM2019</strain>
    </source>
</reference>
<dbReference type="GO" id="GO:1990817">
    <property type="term" value="F:poly(A) RNA polymerase activity"/>
    <property type="evidence" value="ECO:0007669"/>
    <property type="project" value="UniProtKB-ARBA"/>
</dbReference>
<evidence type="ECO:0000256" key="7">
    <source>
        <dbReference type="ARBA" id="ARBA00022842"/>
    </source>
</evidence>
<feature type="domain" description="Poly(A) RNA polymerase mitochondrial-like central palm" evidence="10">
    <location>
        <begin position="55"/>
        <end position="213"/>
    </location>
</feature>
<dbReference type="OrthoDB" id="407432at2759"/>
<evidence type="ECO:0000256" key="1">
    <source>
        <dbReference type="ARBA" id="ARBA00001936"/>
    </source>
</evidence>
<dbReference type="InterPro" id="IPR043519">
    <property type="entry name" value="NT_sf"/>
</dbReference>
<comment type="similarity">
    <text evidence="8">Belongs to the DNA polymerase type-B-like family. GLD2 subfamily.</text>
</comment>
<feature type="domain" description="PAP-associated" evidence="9">
    <location>
        <begin position="304"/>
        <end position="337"/>
    </location>
</feature>
<evidence type="ECO:0000256" key="8">
    <source>
        <dbReference type="ARBA" id="ARBA00038491"/>
    </source>
</evidence>
<comment type="cofactor">
    <cofactor evidence="1">
        <name>Mn(2+)</name>
        <dbReference type="ChEBI" id="CHEBI:29035"/>
    </cofactor>
</comment>
<dbReference type="GO" id="GO:0005737">
    <property type="term" value="C:cytoplasm"/>
    <property type="evidence" value="ECO:0007669"/>
    <property type="project" value="UniProtKB-SubCell"/>
</dbReference>
<dbReference type="Proteomes" id="UP000828236">
    <property type="component" value="Unassembled WGS sequence"/>
</dbReference>
<evidence type="ECO:0000256" key="5">
    <source>
        <dbReference type="ARBA" id="ARBA00022679"/>
    </source>
</evidence>
<proteinExistence type="inferred from homology"/>
<dbReference type="GO" id="GO:0046872">
    <property type="term" value="F:metal ion binding"/>
    <property type="evidence" value="ECO:0007669"/>
    <property type="project" value="UniProtKB-KW"/>
</dbReference>
<dbReference type="AlphaFoldDB" id="A0A9D4P157"/>
<comment type="subcellular location">
    <subcellularLocation>
        <location evidence="3">Cytoplasm</location>
    </subcellularLocation>
</comment>
<dbReference type="Gene3D" id="1.10.1410.10">
    <property type="match status" value="1"/>
</dbReference>
<accession>A0A9D4P157</accession>
<dbReference type="SUPFAM" id="SSF81631">
    <property type="entry name" value="PAP/OAS1 substrate-binding domain"/>
    <property type="match status" value="1"/>
</dbReference>
<reference evidence="11" key="1">
    <citation type="submission" date="2020-06" db="EMBL/GenBank/DDBJ databases">
        <authorList>
            <person name="Ji K."/>
            <person name="Li J."/>
        </authorList>
    </citation>
    <scope>NUCLEOTIDE SEQUENCE</scope>
    <source>
        <strain evidence="11">JKM2019</strain>
        <tissue evidence="11">Whole body</tissue>
    </source>
</reference>
<gene>
    <name evidence="11" type="ORF">HUG17_5088</name>
</gene>
<evidence type="ECO:0000256" key="3">
    <source>
        <dbReference type="ARBA" id="ARBA00004496"/>
    </source>
</evidence>
<keyword evidence="5" id="KW-0808">Transferase</keyword>
<dbReference type="GO" id="GO:0031123">
    <property type="term" value="P:RNA 3'-end processing"/>
    <property type="evidence" value="ECO:0007669"/>
    <property type="project" value="TreeGrafter"/>
</dbReference>
<dbReference type="Gene3D" id="3.30.460.10">
    <property type="entry name" value="Beta Polymerase, domain 2"/>
    <property type="match status" value="1"/>
</dbReference>
<dbReference type="InterPro" id="IPR054708">
    <property type="entry name" value="MTPAP-like_central"/>
</dbReference>
<evidence type="ECO:0000259" key="9">
    <source>
        <dbReference type="Pfam" id="PF03828"/>
    </source>
</evidence>
<evidence type="ECO:0000313" key="11">
    <source>
        <dbReference type="EMBL" id="KAH7642043.1"/>
    </source>
</evidence>